<comment type="caution">
    <text evidence="2">The sequence shown here is derived from an EMBL/GenBank/DDBJ whole genome shotgun (WGS) entry which is preliminary data.</text>
</comment>
<organism evidence="2 3">
    <name type="scientific">Aphis glycines</name>
    <name type="common">Soybean aphid</name>
    <dbReference type="NCBI Taxonomy" id="307491"/>
    <lineage>
        <taxon>Eukaryota</taxon>
        <taxon>Metazoa</taxon>
        <taxon>Ecdysozoa</taxon>
        <taxon>Arthropoda</taxon>
        <taxon>Hexapoda</taxon>
        <taxon>Insecta</taxon>
        <taxon>Pterygota</taxon>
        <taxon>Neoptera</taxon>
        <taxon>Paraneoptera</taxon>
        <taxon>Hemiptera</taxon>
        <taxon>Sternorrhyncha</taxon>
        <taxon>Aphidomorpha</taxon>
        <taxon>Aphidoidea</taxon>
        <taxon>Aphididae</taxon>
        <taxon>Aphidini</taxon>
        <taxon>Aphis</taxon>
        <taxon>Aphis</taxon>
    </lineage>
</organism>
<evidence type="ECO:0000256" key="1">
    <source>
        <dbReference type="SAM" id="Phobius"/>
    </source>
</evidence>
<evidence type="ECO:0000313" key="3">
    <source>
        <dbReference type="Proteomes" id="UP000475862"/>
    </source>
</evidence>
<accession>A0A6G0TYZ2</accession>
<name>A0A6G0TYZ2_APHGL</name>
<dbReference type="AlphaFoldDB" id="A0A6G0TYZ2"/>
<keyword evidence="3" id="KW-1185">Reference proteome</keyword>
<keyword evidence="1" id="KW-1133">Transmembrane helix</keyword>
<protein>
    <submittedName>
        <fullName evidence="2">Uncharacterized protein</fullName>
    </submittedName>
</protein>
<keyword evidence="1" id="KW-0472">Membrane</keyword>
<sequence>MIQAEIGVFEKEFSIKHSAEITAVKNEKKTVNEQHIHLDSSNYNLIKWSVYFYFLTIYTFDLMCVQILPKDKISMKTPYRCRVKPSIKGLLKIYQPVMMTINRRTRVASVNGIFASQLYSHEKKKLYKNKLYKMLYKRYTSSNYFSHSKLIFTYIHDILFNKFKRLVARVSKTLTNQLPVRGISVFIFIAIVFVATRDFFNLKYIIIKIVINYLWKTKKSNYTE</sequence>
<gene>
    <name evidence="2" type="ORF">AGLY_003707</name>
</gene>
<evidence type="ECO:0000313" key="2">
    <source>
        <dbReference type="EMBL" id="KAE9541716.1"/>
    </source>
</evidence>
<proteinExistence type="predicted"/>
<feature type="transmembrane region" description="Helical" evidence="1">
    <location>
        <begin position="50"/>
        <end position="68"/>
    </location>
</feature>
<dbReference type="Proteomes" id="UP000475862">
    <property type="component" value="Unassembled WGS sequence"/>
</dbReference>
<reference evidence="2 3" key="1">
    <citation type="submission" date="2019-08" db="EMBL/GenBank/DDBJ databases">
        <title>The genome of the soybean aphid Biotype 1, its phylome, world population structure and adaptation to the North American continent.</title>
        <authorList>
            <person name="Giordano R."/>
            <person name="Donthu R.K."/>
            <person name="Hernandez A.G."/>
            <person name="Wright C.L."/>
            <person name="Zimin A.V."/>
        </authorList>
    </citation>
    <scope>NUCLEOTIDE SEQUENCE [LARGE SCALE GENOMIC DNA]</scope>
    <source>
        <tissue evidence="2">Whole aphids</tissue>
    </source>
</reference>
<dbReference type="EMBL" id="VYZN01000012">
    <property type="protein sequence ID" value="KAE9541716.1"/>
    <property type="molecule type" value="Genomic_DNA"/>
</dbReference>
<feature type="transmembrane region" description="Helical" evidence="1">
    <location>
        <begin position="178"/>
        <end position="196"/>
    </location>
</feature>
<keyword evidence="1" id="KW-0812">Transmembrane</keyword>